<name>A8MDC0_CALMQ</name>
<dbReference type="RefSeq" id="WP_012185995.1">
    <property type="nucleotide sequence ID" value="NC_009954.1"/>
</dbReference>
<dbReference type="InterPro" id="IPR012861">
    <property type="entry name" value="DUF1634"/>
</dbReference>
<dbReference type="Proteomes" id="UP000001137">
    <property type="component" value="Chromosome"/>
</dbReference>
<organism evidence="2 3">
    <name type="scientific">Caldivirga maquilingensis (strain ATCC 700844 / DSM 13496 / JCM 10307 / IC-167)</name>
    <dbReference type="NCBI Taxonomy" id="397948"/>
    <lineage>
        <taxon>Archaea</taxon>
        <taxon>Thermoproteota</taxon>
        <taxon>Thermoprotei</taxon>
        <taxon>Thermoproteales</taxon>
        <taxon>Thermoproteaceae</taxon>
        <taxon>Caldivirga</taxon>
    </lineage>
</organism>
<feature type="transmembrane region" description="Helical" evidence="1">
    <location>
        <begin position="105"/>
        <end position="128"/>
    </location>
</feature>
<sequence length="130" mass="14143">MVKWDMDYVIGLALRIGVIISVVLILIGVTLLVIEGKGLGYSDSQIMSVRSRVNTTLLPPSVALTGLSHADGLSFIVLGLMLLILTPVIRVALGIVSFTMEKDWIYVVITIIVFINLMLAIFVIPALLHI</sequence>
<reference evidence="2 3" key="1">
    <citation type="submission" date="2007-10" db="EMBL/GenBank/DDBJ databases">
        <title>Complete sequence of Caldivirga maquilingensis IC-167.</title>
        <authorList>
            <consortium name="US DOE Joint Genome Institute"/>
            <person name="Copeland A."/>
            <person name="Lucas S."/>
            <person name="Lapidus A."/>
            <person name="Barry K."/>
            <person name="Glavina del Rio T."/>
            <person name="Dalin E."/>
            <person name="Tice H."/>
            <person name="Pitluck S."/>
            <person name="Saunders E."/>
            <person name="Brettin T."/>
            <person name="Bruce D."/>
            <person name="Detter J.C."/>
            <person name="Han C."/>
            <person name="Schmutz J."/>
            <person name="Larimer F."/>
            <person name="Land M."/>
            <person name="Hauser L."/>
            <person name="Kyrpides N."/>
            <person name="Ivanova N."/>
            <person name="Biddle J.F."/>
            <person name="Zhang Z."/>
            <person name="Fitz-Gibbon S.T."/>
            <person name="Lowe T.M."/>
            <person name="Saltikov C."/>
            <person name="House C.H."/>
            <person name="Richardson P."/>
        </authorList>
    </citation>
    <scope>NUCLEOTIDE SEQUENCE [LARGE SCALE GENOMIC DNA]</scope>
    <source>
        <strain evidence="3">ATCC 700844 / DSM 13496 / JCM 10307 / IC-167</strain>
    </source>
</reference>
<dbReference type="GeneID" id="5709411"/>
<dbReference type="STRING" id="397948.Cmaq_0944"/>
<dbReference type="EMBL" id="CP000852">
    <property type="protein sequence ID" value="ABW01776.1"/>
    <property type="molecule type" value="Genomic_DNA"/>
</dbReference>
<accession>A8MDC0</accession>
<evidence type="ECO:0000313" key="3">
    <source>
        <dbReference type="Proteomes" id="UP000001137"/>
    </source>
</evidence>
<dbReference type="OrthoDB" id="56431at2157"/>
<keyword evidence="1" id="KW-0472">Membrane</keyword>
<evidence type="ECO:0000313" key="2">
    <source>
        <dbReference type="EMBL" id="ABW01776.1"/>
    </source>
</evidence>
<feature type="transmembrane region" description="Helical" evidence="1">
    <location>
        <begin position="73"/>
        <end position="93"/>
    </location>
</feature>
<dbReference type="KEGG" id="cma:Cmaq_0944"/>
<keyword evidence="3" id="KW-1185">Reference proteome</keyword>
<dbReference type="Pfam" id="PF07843">
    <property type="entry name" value="DUF1634"/>
    <property type="match status" value="1"/>
</dbReference>
<gene>
    <name evidence="2" type="ordered locus">Cmaq_0944</name>
</gene>
<feature type="transmembrane region" description="Helical" evidence="1">
    <location>
        <begin position="12"/>
        <end position="34"/>
    </location>
</feature>
<dbReference type="HOGENOM" id="CLU_140339_1_0_2"/>
<evidence type="ECO:0000256" key="1">
    <source>
        <dbReference type="SAM" id="Phobius"/>
    </source>
</evidence>
<keyword evidence="1" id="KW-0812">Transmembrane</keyword>
<dbReference type="AlphaFoldDB" id="A8MDC0"/>
<proteinExistence type="predicted"/>
<protein>
    <recommendedName>
        <fullName evidence="4">DUF1634 domain-containing protein</fullName>
    </recommendedName>
</protein>
<keyword evidence="1" id="KW-1133">Transmembrane helix</keyword>
<evidence type="ECO:0008006" key="4">
    <source>
        <dbReference type="Google" id="ProtNLM"/>
    </source>
</evidence>
<dbReference type="eggNOG" id="arCOG05396">
    <property type="taxonomic scope" value="Archaea"/>
</dbReference>